<evidence type="ECO:0000256" key="5">
    <source>
        <dbReference type="PROSITE-ProRule" id="PRU01240"/>
    </source>
</evidence>
<dbReference type="InterPro" id="IPR000209">
    <property type="entry name" value="Peptidase_S8/S53_dom"/>
</dbReference>
<feature type="chain" id="PRO_5046397591" evidence="7">
    <location>
        <begin position="27"/>
        <end position="1178"/>
    </location>
</feature>
<evidence type="ECO:0000256" key="2">
    <source>
        <dbReference type="ARBA" id="ARBA00022670"/>
    </source>
</evidence>
<dbReference type="RefSeq" id="WP_189647754.1">
    <property type="nucleotide sequence ID" value="NZ_BMRC01000005.1"/>
</dbReference>
<protein>
    <submittedName>
        <fullName evidence="9">S8 family serine peptidase</fullName>
    </submittedName>
</protein>
<dbReference type="InterPro" id="IPR050131">
    <property type="entry name" value="Peptidase_S8_subtilisin-like"/>
</dbReference>
<reference evidence="9 10" key="1">
    <citation type="submission" date="2024-09" db="EMBL/GenBank/DDBJ databases">
        <authorList>
            <person name="Sun Q."/>
            <person name="Mori K."/>
        </authorList>
    </citation>
    <scope>NUCLEOTIDE SEQUENCE [LARGE SCALE GENOMIC DNA]</scope>
    <source>
        <strain evidence="9 10">CCM 3426</strain>
    </source>
</reference>
<dbReference type="Proteomes" id="UP001589647">
    <property type="component" value="Unassembled WGS sequence"/>
</dbReference>
<evidence type="ECO:0000256" key="3">
    <source>
        <dbReference type="ARBA" id="ARBA00022801"/>
    </source>
</evidence>
<feature type="active site" description="Charge relay system" evidence="5">
    <location>
        <position position="213"/>
    </location>
</feature>
<keyword evidence="4 5" id="KW-0720">Serine protease</keyword>
<comment type="caution">
    <text evidence="9">The sequence shown here is derived from an EMBL/GenBank/DDBJ whole genome shotgun (WGS) entry which is preliminary data.</text>
</comment>
<dbReference type="Gene3D" id="3.50.30.30">
    <property type="match status" value="1"/>
</dbReference>
<proteinExistence type="inferred from homology"/>
<evidence type="ECO:0000259" key="8">
    <source>
        <dbReference type="Pfam" id="PF00082"/>
    </source>
</evidence>
<feature type="active site" description="Charge relay system" evidence="5">
    <location>
        <position position="414"/>
    </location>
</feature>
<dbReference type="PRINTS" id="PR00723">
    <property type="entry name" value="SUBTILISIN"/>
</dbReference>
<dbReference type="EMBL" id="JBHMEI010000078">
    <property type="protein sequence ID" value="MFB9208731.1"/>
    <property type="molecule type" value="Genomic_DNA"/>
</dbReference>
<dbReference type="InterPro" id="IPR023828">
    <property type="entry name" value="Peptidase_S8_Ser-AS"/>
</dbReference>
<dbReference type="SUPFAM" id="SSF52743">
    <property type="entry name" value="Subtilisin-like"/>
    <property type="match status" value="1"/>
</dbReference>
<gene>
    <name evidence="9" type="ORF">ACFFV7_46640</name>
</gene>
<dbReference type="Pfam" id="PF00082">
    <property type="entry name" value="Peptidase_S8"/>
    <property type="match status" value="1"/>
</dbReference>
<sequence>MHWSAHVTVAGVTTAALLSSPLPAAAAVAEPAGGSVHRVTLITGDVVTVRQAGPGRNAVEVKPGPGRERMAFNTTEENGELRVLPNDIVPFLAARRLDPALFSITRLIAQGYDDAKTDKLPLLFLYDGSAPKSATAPELESVNGRVVAADKRTIGKLWKSLDEPRATLSQGVAKIWLDAKVKATLDHSVPQVGAPEAWQAGFDGKGVKVAVLDTGVDATHPDLAGRVKQTKVFTDEPSVQDGNGHGTHVAATIAGGDGRKGVAPGAELMVGKVLGDDGSGTLSGVIEGMEWAAAEGASVINMSLGGGATDGTDPLSVAVDTLTERTGALFVVAAGNDGAAYSVGTPGAATSALTVGAVDGKDALAPFSSRGPRLDDAPKPDLTAPGVAIVAARAAGTTMGDPVDDRYTAASGTSMATPHVAGAAAIVKQRHPDWTAKQIKDALIGSAKPIAGQQIDDAGAGRLDVARAVRQGVTATGVLDLGKHQQGQGPATAEGTITYTNGTAAPVTLELATTLGGAALGAKTVTVAAGGTADVKVTVDLATLSFGRYGGLVTATAGAEQVHTTLALTWKGPQHKVRFTAIDAAGKPTGADTLSMFGASQQDDLFTWLPEDGLTVEVSEGTYMTQSLNLGSGWGRMHPRDGMVVIPELKVDRDLDVVLDFRRTTPVIIRTKEPAEQVGIYTYFTYRAFGSRKISQGVMNFDVIEGLNVSPTQPVRDGSFEFASRWQLVAPKLTVRVPGTAQPYTMGFLGGSPGVEGRHMWRLADGTAGSKGKAAVIRGEDIDWADPSGAAIKAGAAAVILVMTPDDPFGRGWRPVGADLPIPALVVAADDGRRMLERMTKGNAKIEVTGQMNSPYLYDVMQVSDGRVPDEIVYEVNDGNTARVATTYADNGGFAWAKEQRFGWRPWQSYSLGQQMETQRIVKTPLQRTEYVSANGSYWQHLVNHQYVWDDMGRLLDGMTEQPRTYQPRTRTSESWHAPVVRPAIPAWITPSTREGDTMEIRIPEFVDSSGHASRAGVDNDTASARFYRDGTLVAERDAAWGAFPAAPQEAAYRLELSTSRTSEEWTTATATETAWTFRSKPGDRVLPLLQVDYDVRPERPGLVGFAVRHQEGVSGARAKDLKLELSYDDGATWRAQPVLALGGGRYTAIVLRPHPSLRVTATDSAGNTVRQTVIRAY</sequence>
<dbReference type="PROSITE" id="PS00136">
    <property type="entry name" value="SUBTILASE_ASP"/>
    <property type="match status" value="1"/>
</dbReference>
<evidence type="ECO:0000256" key="4">
    <source>
        <dbReference type="ARBA" id="ARBA00022825"/>
    </source>
</evidence>
<organism evidence="9 10">
    <name type="scientific">Nonomuraea spiralis</name>
    <dbReference type="NCBI Taxonomy" id="46182"/>
    <lineage>
        <taxon>Bacteria</taxon>
        <taxon>Bacillati</taxon>
        <taxon>Actinomycetota</taxon>
        <taxon>Actinomycetes</taxon>
        <taxon>Streptosporangiales</taxon>
        <taxon>Streptosporangiaceae</taxon>
        <taxon>Nonomuraea</taxon>
    </lineage>
</organism>
<dbReference type="InterPro" id="IPR023827">
    <property type="entry name" value="Peptidase_S8_Asp-AS"/>
</dbReference>
<keyword evidence="3 5" id="KW-0378">Hydrolase</keyword>
<dbReference type="PROSITE" id="PS51892">
    <property type="entry name" value="SUBTILASE"/>
    <property type="match status" value="1"/>
</dbReference>
<feature type="active site" description="Charge relay system" evidence="5">
    <location>
        <position position="245"/>
    </location>
</feature>
<dbReference type="Gene3D" id="3.40.50.200">
    <property type="entry name" value="Peptidase S8/S53 domain"/>
    <property type="match status" value="1"/>
</dbReference>
<dbReference type="PANTHER" id="PTHR43806">
    <property type="entry name" value="PEPTIDASE S8"/>
    <property type="match status" value="1"/>
</dbReference>
<comment type="similarity">
    <text evidence="1 5 6">Belongs to the peptidase S8 family.</text>
</comment>
<dbReference type="InterPro" id="IPR015500">
    <property type="entry name" value="Peptidase_S8_subtilisin-rel"/>
</dbReference>
<name>A0ABV5IVY1_9ACTN</name>
<feature type="domain" description="Peptidase S8/S53" evidence="8">
    <location>
        <begin position="204"/>
        <end position="451"/>
    </location>
</feature>
<evidence type="ECO:0000256" key="6">
    <source>
        <dbReference type="RuleBase" id="RU003355"/>
    </source>
</evidence>
<evidence type="ECO:0000256" key="7">
    <source>
        <dbReference type="SAM" id="SignalP"/>
    </source>
</evidence>
<dbReference type="PANTHER" id="PTHR43806:SF65">
    <property type="entry name" value="SERINE PROTEASE APRX"/>
    <property type="match status" value="1"/>
</dbReference>
<dbReference type="InterPro" id="IPR046450">
    <property type="entry name" value="PA_dom_sf"/>
</dbReference>
<accession>A0ABV5IVY1</accession>
<dbReference type="InterPro" id="IPR036852">
    <property type="entry name" value="Peptidase_S8/S53_dom_sf"/>
</dbReference>
<feature type="signal peptide" evidence="7">
    <location>
        <begin position="1"/>
        <end position="26"/>
    </location>
</feature>
<evidence type="ECO:0000313" key="10">
    <source>
        <dbReference type="Proteomes" id="UP001589647"/>
    </source>
</evidence>
<keyword evidence="7" id="KW-0732">Signal</keyword>
<evidence type="ECO:0000256" key="1">
    <source>
        <dbReference type="ARBA" id="ARBA00011073"/>
    </source>
</evidence>
<evidence type="ECO:0000313" key="9">
    <source>
        <dbReference type="EMBL" id="MFB9208731.1"/>
    </source>
</evidence>
<dbReference type="PROSITE" id="PS00138">
    <property type="entry name" value="SUBTILASE_SER"/>
    <property type="match status" value="1"/>
</dbReference>
<dbReference type="SUPFAM" id="SSF52025">
    <property type="entry name" value="PA domain"/>
    <property type="match status" value="1"/>
</dbReference>
<keyword evidence="2 5" id="KW-0645">Protease</keyword>
<keyword evidence="10" id="KW-1185">Reference proteome</keyword>